<evidence type="ECO:0000313" key="2">
    <source>
        <dbReference type="Proteomes" id="UP000670092"/>
    </source>
</evidence>
<dbReference type="EMBL" id="JAEVHI010000001">
    <property type="protein sequence ID" value="KAG5305054.1"/>
    <property type="molecule type" value="Genomic_DNA"/>
</dbReference>
<dbReference type="Proteomes" id="UP000670092">
    <property type="component" value="Unassembled WGS sequence"/>
</dbReference>
<sequence length="83" mass="9601">MQPAHRQLMPGISPQQRPRLRIPLMMMVTMMMAMMMTIVFLTCVQSRPIYYALDAFNDIYISSSKPAMVYPLLPFEPTTNSRT</sequence>
<accession>A0A8H7ZCH5</accession>
<dbReference type="AlphaFoldDB" id="A0A8H7ZCH5"/>
<proteinExistence type="predicted"/>
<organism evidence="1 2">
    <name type="scientific">Ajellomyces capsulatus</name>
    <name type="common">Darling's disease fungus</name>
    <name type="synonym">Histoplasma capsulatum</name>
    <dbReference type="NCBI Taxonomy" id="5037"/>
    <lineage>
        <taxon>Eukaryota</taxon>
        <taxon>Fungi</taxon>
        <taxon>Dikarya</taxon>
        <taxon>Ascomycota</taxon>
        <taxon>Pezizomycotina</taxon>
        <taxon>Eurotiomycetes</taxon>
        <taxon>Eurotiomycetidae</taxon>
        <taxon>Onygenales</taxon>
        <taxon>Ajellomycetaceae</taxon>
        <taxon>Histoplasma</taxon>
    </lineage>
</organism>
<protein>
    <submittedName>
        <fullName evidence="1">No signficant blast hit</fullName>
    </submittedName>
</protein>
<gene>
    <name evidence="1" type="ORF">I7I52_03593</name>
</gene>
<dbReference type="VEuPathDB" id="FungiDB:I7I52_03593"/>
<comment type="caution">
    <text evidence="1">The sequence shown here is derived from an EMBL/GenBank/DDBJ whole genome shotgun (WGS) entry which is preliminary data.</text>
</comment>
<reference evidence="1 2" key="1">
    <citation type="submission" date="2021-01" db="EMBL/GenBank/DDBJ databases">
        <title>Chromosome-level genome assembly of a human fungal pathogen reveals clustering of transcriptionally co-regulated genes.</title>
        <authorList>
            <person name="Voorhies M."/>
            <person name="Cohen S."/>
            <person name="Shea T.P."/>
            <person name="Petrus S."/>
            <person name="Munoz J.F."/>
            <person name="Poplawski S."/>
            <person name="Goldman W.E."/>
            <person name="Michael T."/>
            <person name="Cuomo C.A."/>
            <person name="Sil A."/>
            <person name="Beyhan S."/>
        </authorList>
    </citation>
    <scope>NUCLEOTIDE SEQUENCE [LARGE SCALE GENOMIC DNA]</scope>
    <source>
        <strain evidence="1 2">G184AR</strain>
    </source>
</reference>
<evidence type="ECO:0000313" key="1">
    <source>
        <dbReference type="EMBL" id="KAG5305054.1"/>
    </source>
</evidence>
<name>A0A8H7ZCH5_AJECA</name>